<dbReference type="InterPro" id="IPR002938">
    <property type="entry name" value="FAD-bd"/>
</dbReference>
<dbReference type="GO" id="GO:0071949">
    <property type="term" value="F:FAD binding"/>
    <property type="evidence" value="ECO:0007669"/>
    <property type="project" value="InterPro"/>
</dbReference>
<dbReference type="PANTHER" id="PTHR13789">
    <property type="entry name" value="MONOOXYGENASE"/>
    <property type="match status" value="1"/>
</dbReference>
<evidence type="ECO:0000313" key="7">
    <source>
        <dbReference type="EMBL" id="RFU28214.1"/>
    </source>
</evidence>
<dbReference type="InterPro" id="IPR036188">
    <property type="entry name" value="FAD/NAD-bd_sf"/>
</dbReference>
<keyword evidence="2" id="KW-0285">Flavoprotein</keyword>
<evidence type="ECO:0000256" key="1">
    <source>
        <dbReference type="ARBA" id="ARBA00007992"/>
    </source>
</evidence>
<dbReference type="Pfam" id="PF01494">
    <property type="entry name" value="FAD_binding_3"/>
    <property type="match status" value="1"/>
</dbReference>
<accession>A0A3E2H493</accession>
<organism evidence="7 8">
    <name type="scientific">Scytalidium lignicola</name>
    <name type="common">Hyphomycete</name>
    <dbReference type="NCBI Taxonomy" id="5539"/>
    <lineage>
        <taxon>Eukaryota</taxon>
        <taxon>Fungi</taxon>
        <taxon>Dikarya</taxon>
        <taxon>Ascomycota</taxon>
        <taxon>Pezizomycotina</taxon>
        <taxon>Leotiomycetes</taxon>
        <taxon>Leotiomycetes incertae sedis</taxon>
        <taxon>Scytalidium</taxon>
    </lineage>
</organism>
<dbReference type="SUPFAM" id="SSF54373">
    <property type="entry name" value="FAD-linked reductases, C-terminal domain"/>
    <property type="match status" value="1"/>
</dbReference>
<keyword evidence="3" id="KW-0274">FAD</keyword>
<comment type="caution">
    <text evidence="7">The sequence shown here is derived from an EMBL/GenBank/DDBJ whole genome shotgun (WGS) entry which is preliminary data.</text>
</comment>
<keyword evidence="4" id="KW-0560">Oxidoreductase</keyword>
<sequence length="510" mass="55838">MRPVSEMCQLEGTQVKILISPTNMATVAETTQINGALYNGFNGNQVNTPVAGLSNGLSNGHVNGPDKVFSPQPKRALEVAIVGGGVAGLALACVLGHAGHKVVVLEAAPVISEVGAGINASPNLTRLLSRWGLDPRLRQHTDPLTRIDLRRWETGEFLGAATLMPEIEKRHGAPQYVVHRSDLQKALMDQASSVSEIRINSLVVGIDFDKPSVTLHDGTVVDPDVVIGADGMKSTCRKLIYDKLGLIDKARPTGDAAFRVLIPLERILDPELRKFVMEPVATRWMGPNCHVQAYPIRHGNLYNMVLCHPDTGISEESWSARASKQEILDHFGSWDSVRLRKLLDLIPDENIMKWRLCEHENLPTWVYGKVGLLGDACHPMLPYVAQGAAQAIEDVGVLGLALNQVTGSEDLPLLLKAYEIARKSRTENIIKAGSTTRTVLHLIDGPEQVERDNKFKAVSKGGENPDLLGDSKAQAFLWAYDPEKFFIEEYNSLLKKAQKALETTTKAVEL</sequence>
<comment type="similarity">
    <text evidence="1">Belongs to the paxM FAD-dependent monooxygenase family.</text>
</comment>
<dbReference type="InterPro" id="IPR050493">
    <property type="entry name" value="FAD-dep_Monooxygenase_BioMet"/>
</dbReference>
<feature type="non-terminal residue" evidence="7">
    <location>
        <position position="1"/>
    </location>
</feature>
<evidence type="ECO:0000259" key="6">
    <source>
        <dbReference type="Pfam" id="PF01494"/>
    </source>
</evidence>
<protein>
    <recommendedName>
        <fullName evidence="6">FAD-binding domain-containing protein</fullName>
    </recommendedName>
</protein>
<dbReference type="STRING" id="5539.A0A3E2H493"/>
<keyword evidence="8" id="KW-1185">Reference proteome</keyword>
<dbReference type="GO" id="GO:0004497">
    <property type="term" value="F:monooxygenase activity"/>
    <property type="evidence" value="ECO:0007669"/>
    <property type="project" value="UniProtKB-KW"/>
</dbReference>
<dbReference type="EMBL" id="NCSJ02000171">
    <property type="protein sequence ID" value="RFU28214.1"/>
    <property type="molecule type" value="Genomic_DNA"/>
</dbReference>
<evidence type="ECO:0000256" key="5">
    <source>
        <dbReference type="ARBA" id="ARBA00023033"/>
    </source>
</evidence>
<dbReference type="Gene3D" id="3.50.50.60">
    <property type="entry name" value="FAD/NAD(P)-binding domain"/>
    <property type="match status" value="1"/>
</dbReference>
<dbReference type="OrthoDB" id="16820at2759"/>
<dbReference type="PANTHER" id="PTHR13789:SF307">
    <property type="entry name" value="HYDROXYLASE, PUTATIVE (AFU_ORTHOLOGUE AFUA_2G04330)-RELATED"/>
    <property type="match status" value="1"/>
</dbReference>
<evidence type="ECO:0000256" key="3">
    <source>
        <dbReference type="ARBA" id="ARBA00022827"/>
    </source>
</evidence>
<keyword evidence="5" id="KW-0503">Monooxygenase</keyword>
<evidence type="ECO:0000256" key="4">
    <source>
        <dbReference type="ARBA" id="ARBA00023002"/>
    </source>
</evidence>
<proteinExistence type="inferred from homology"/>
<dbReference type="PRINTS" id="PR00420">
    <property type="entry name" value="RNGMNOXGNASE"/>
</dbReference>
<gene>
    <name evidence="7" type="ORF">B7463_g8098</name>
</gene>
<evidence type="ECO:0000313" key="8">
    <source>
        <dbReference type="Proteomes" id="UP000258309"/>
    </source>
</evidence>
<reference evidence="7 8" key="1">
    <citation type="submission" date="2018-05" db="EMBL/GenBank/DDBJ databases">
        <title>Draft genome sequence of Scytalidium lignicola DSM 105466, a ubiquitous saprotrophic fungus.</title>
        <authorList>
            <person name="Buettner E."/>
            <person name="Gebauer A.M."/>
            <person name="Hofrichter M."/>
            <person name="Liers C."/>
            <person name="Kellner H."/>
        </authorList>
    </citation>
    <scope>NUCLEOTIDE SEQUENCE [LARGE SCALE GENOMIC DNA]</scope>
    <source>
        <strain evidence="7 8">DSM 105466</strain>
    </source>
</reference>
<evidence type="ECO:0000256" key="2">
    <source>
        <dbReference type="ARBA" id="ARBA00022630"/>
    </source>
</evidence>
<dbReference type="Proteomes" id="UP000258309">
    <property type="component" value="Unassembled WGS sequence"/>
</dbReference>
<name>A0A3E2H493_SCYLI</name>
<feature type="non-terminal residue" evidence="7">
    <location>
        <position position="510"/>
    </location>
</feature>
<dbReference type="SUPFAM" id="SSF51905">
    <property type="entry name" value="FAD/NAD(P)-binding domain"/>
    <property type="match status" value="1"/>
</dbReference>
<dbReference type="OMA" id="EEVAVPW"/>
<feature type="domain" description="FAD-binding" evidence="6">
    <location>
        <begin position="77"/>
        <end position="430"/>
    </location>
</feature>
<dbReference type="AlphaFoldDB" id="A0A3E2H493"/>